<accession>A0A645D1B8</accession>
<evidence type="ECO:0000313" key="1">
    <source>
        <dbReference type="EMBL" id="MPM83014.1"/>
    </source>
</evidence>
<dbReference type="EMBL" id="VSSQ01031925">
    <property type="protein sequence ID" value="MPM83014.1"/>
    <property type="molecule type" value="Genomic_DNA"/>
</dbReference>
<sequence length="125" mass="14067">MDTNTVIASLFDTIMSSPAASSNPGDYIKAHTVEYRELTYYGDYTLRYVFSEFLKGRQTGLKGHIMRAVMDSLIGGESMGLETETGQEYFDEWLALAKRTEVLNGTEYMKGNAPKAWMLLQMLGE</sequence>
<gene>
    <name evidence="1" type="ORF">SDC9_130077</name>
</gene>
<comment type="caution">
    <text evidence="1">The sequence shown here is derived from an EMBL/GenBank/DDBJ whole genome shotgun (WGS) entry which is preliminary data.</text>
</comment>
<dbReference type="AlphaFoldDB" id="A0A645D1B8"/>
<proteinExistence type="predicted"/>
<protein>
    <submittedName>
        <fullName evidence="1">Uncharacterized protein</fullName>
    </submittedName>
</protein>
<organism evidence="1">
    <name type="scientific">bioreactor metagenome</name>
    <dbReference type="NCBI Taxonomy" id="1076179"/>
    <lineage>
        <taxon>unclassified sequences</taxon>
        <taxon>metagenomes</taxon>
        <taxon>ecological metagenomes</taxon>
    </lineage>
</organism>
<reference evidence="1" key="1">
    <citation type="submission" date="2019-08" db="EMBL/GenBank/DDBJ databases">
        <authorList>
            <person name="Kucharzyk K."/>
            <person name="Murdoch R.W."/>
            <person name="Higgins S."/>
            <person name="Loffler F."/>
        </authorList>
    </citation>
    <scope>NUCLEOTIDE SEQUENCE</scope>
</reference>
<name>A0A645D1B8_9ZZZZ</name>